<gene>
    <name evidence="2" type="ORF">FC694_18085</name>
    <name evidence="3" type="ORF">FC699_34625</name>
</gene>
<feature type="domain" description="DDE" evidence="1">
    <location>
        <begin position="21"/>
        <end position="60"/>
    </location>
</feature>
<organism evidence="3 4">
    <name type="scientific">Bacillus wiedmannii</name>
    <dbReference type="NCBI Taxonomy" id="1890302"/>
    <lineage>
        <taxon>Bacteria</taxon>
        <taxon>Bacillati</taxon>
        <taxon>Bacillota</taxon>
        <taxon>Bacilli</taxon>
        <taxon>Bacillales</taxon>
        <taxon>Bacillaceae</taxon>
        <taxon>Bacillus</taxon>
        <taxon>Bacillus cereus group</taxon>
    </lineage>
</organism>
<comment type="caution">
    <text evidence="3">The sequence shown here is derived from an EMBL/GenBank/DDBJ whole genome shotgun (WGS) entry which is preliminary data.</text>
</comment>
<dbReference type="Proteomes" id="UP000305222">
    <property type="component" value="Unassembled WGS sequence"/>
</dbReference>
<evidence type="ECO:0000313" key="4">
    <source>
        <dbReference type="Proteomes" id="UP000305222"/>
    </source>
</evidence>
<protein>
    <submittedName>
        <fullName evidence="3">DDE-type integrase/transposase/recombinase</fullName>
    </submittedName>
</protein>
<dbReference type="EMBL" id="SZON01003318">
    <property type="protein sequence ID" value="TKI80725.1"/>
    <property type="molecule type" value="Genomic_DNA"/>
</dbReference>
<dbReference type="InterPro" id="IPR032874">
    <property type="entry name" value="DDE_dom"/>
</dbReference>
<name>A0A4U3A0D6_9BACI</name>
<reference evidence="4 5" key="1">
    <citation type="journal article" date="2019" name="Environ. Microbiol.">
        <title>An active ?-lactamase is a part of an orchestrated cell wall stress resistance network of Bacillus subtilis and related rhizosphere species.</title>
        <authorList>
            <person name="Bucher T."/>
            <person name="Keren-Paz A."/>
            <person name="Hausser J."/>
            <person name="Olender T."/>
            <person name="Cytryn E."/>
            <person name="Kolodkin-Gal I."/>
        </authorList>
    </citation>
    <scope>NUCLEOTIDE SEQUENCE [LARGE SCALE GENOMIC DNA]</scope>
    <source>
        <strain evidence="3 4">I5</strain>
        <strain evidence="2 5">I71</strain>
    </source>
</reference>
<evidence type="ECO:0000313" key="2">
    <source>
        <dbReference type="EMBL" id="TKH14209.1"/>
    </source>
</evidence>
<evidence type="ECO:0000259" key="1">
    <source>
        <dbReference type="Pfam" id="PF13610"/>
    </source>
</evidence>
<sequence>MDSSVLDKKIRHDLKQLNAPYKVNETYIKLKSQWMYLYFVADSEENTIDFYLSKSRYKQTLFRTFLNLT</sequence>
<evidence type="ECO:0000313" key="5">
    <source>
        <dbReference type="Proteomes" id="UP000306037"/>
    </source>
</evidence>
<evidence type="ECO:0000313" key="3">
    <source>
        <dbReference type="EMBL" id="TKI80725.1"/>
    </source>
</evidence>
<dbReference type="Pfam" id="PF13610">
    <property type="entry name" value="DDE_Tnp_IS240"/>
    <property type="match status" value="1"/>
</dbReference>
<dbReference type="EMBL" id="SZOM01000143">
    <property type="protein sequence ID" value="TKH14209.1"/>
    <property type="molecule type" value="Genomic_DNA"/>
</dbReference>
<proteinExistence type="predicted"/>
<accession>A0A4U3A0D6</accession>
<dbReference type="AlphaFoldDB" id="A0A4U3A0D6"/>
<dbReference type="Proteomes" id="UP000306037">
    <property type="component" value="Unassembled WGS sequence"/>
</dbReference>